<dbReference type="EMBL" id="JANVFT010000036">
    <property type="protein sequence ID" value="KAJ4493230.1"/>
    <property type="molecule type" value="Genomic_DNA"/>
</dbReference>
<evidence type="ECO:0000313" key="1">
    <source>
        <dbReference type="EMBL" id="KAJ4493230.1"/>
    </source>
</evidence>
<keyword evidence="2" id="KW-1185">Reference proteome</keyword>
<sequence>MRDPDLCSTIRGWGTMQITSIGPCGPFPSPSIYDCPLCLPGAAITLVHRNYEQIPLFRKTWSGAFLSTILPISSPSKFPRLYPALPTFYKPPSAQISRVEQFNNLSRVGCLSKPPIEGLVPHKLTAKTVCHTKSSCKKRSVRLKSVSSVSRSNLYGGYWPFDGAGPILGSIDHLPSEVMKYGNGGFTVSLSIKHHSNNDMFTNFYSSNRELSQQFTILISDQEVAHSTELKIWEQKGRTCILYKLNEGRFRITQDLQMDPQTLGINYDLTLVQGLSIFWISPSLLEAFRIPYFPTLGDIPESRDSMIFLRLALFSVDGEFQLPRARRKAKL</sequence>
<reference evidence="1" key="1">
    <citation type="submission" date="2022-08" db="EMBL/GenBank/DDBJ databases">
        <title>A Global Phylogenomic Analysis of the Shiitake Genus Lentinula.</title>
        <authorList>
            <consortium name="DOE Joint Genome Institute"/>
            <person name="Sierra-Patev S."/>
            <person name="Min B."/>
            <person name="Naranjo-Ortiz M."/>
            <person name="Looney B."/>
            <person name="Konkel Z."/>
            <person name="Slot J.C."/>
            <person name="Sakamoto Y."/>
            <person name="Steenwyk J.L."/>
            <person name="Rokas A."/>
            <person name="Carro J."/>
            <person name="Camarero S."/>
            <person name="Ferreira P."/>
            <person name="Molpeceres G."/>
            <person name="Ruiz-Duenas F.J."/>
            <person name="Serrano A."/>
            <person name="Henrissat B."/>
            <person name="Drula E."/>
            <person name="Hughes K.W."/>
            <person name="Mata J.L."/>
            <person name="Ishikawa N.K."/>
            <person name="Vargas-Isla R."/>
            <person name="Ushijima S."/>
            <person name="Smith C.A."/>
            <person name="Ahrendt S."/>
            <person name="Andreopoulos W."/>
            <person name="He G."/>
            <person name="Labutti K."/>
            <person name="Lipzen A."/>
            <person name="Ng V."/>
            <person name="Riley R."/>
            <person name="Sandor L."/>
            <person name="Barry K."/>
            <person name="Martinez A.T."/>
            <person name="Xiao Y."/>
            <person name="Gibbons J.G."/>
            <person name="Terashima K."/>
            <person name="Grigoriev I.V."/>
            <person name="Hibbett D.S."/>
        </authorList>
    </citation>
    <scope>NUCLEOTIDE SEQUENCE</scope>
    <source>
        <strain evidence="1">RHP3577 ss4</strain>
    </source>
</reference>
<protein>
    <submittedName>
        <fullName evidence="1">Uncharacterized protein</fullName>
    </submittedName>
</protein>
<accession>A0ABQ8VG50</accession>
<gene>
    <name evidence="1" type="ORF">C8R41DRAFT_867108</name>
</gene>
<dbReference type="Proteomes" id="UP001150217">
    <property type="component" value="Unassembled WGS sequence"/>
</dbReference>
<organism evidence="1 2">
    <name type="scientific">Lentinula lateritia</name>
    <dbReference type="NCBI Taxonomy" id="40482"/>
    <lineage>
        <taxon>Eukaryota</taxon>
        <taxon>Fungi</taxon>
        <taxon>Dikarya</taxon>
        <taxon>Basidiomycota</taxon>
        <taxon>Agaricomycotina</taxon>
        <taxon>Agaricomycetes</taxon>
        <taxon>Agaricomycetidae</taxon>
        <taxon>Agaricales</taxon>
        <taxon>Marasmiineae</taxon>
        <taxon>Omphalotaceae</taxon>
        <taxon>Lentinula</taxon>
    </lineage>
</organism>
<proteinExistence type="predicted"/>
<comment type="caution">
    <text evidence="1">The sequence shown here is derived from an EMBL/GenBank/DDBJ whole genome shotgun (WGS) entry which is preliminary data.</text>
</comment>
<evidence type="ECO:0000313" key="2">
    <source>
        <dbReference type="Proteomes" id="UP001150217"/>
    </source>
</evidence>
<name>A0ABQ8VG50_9AGAR</name>